<reference evidence="9" key="1">
    <citation type="submission" date="2010-08" db="EMBL/GenBank/DDBJ databases">
        <authorList>
            <person name="Harkins D.M."/>
            <person name="Madupu R."/>
            <person name="Durkin A.S."/>
            <person name="Torralba M."/>
            <person name="Methe B."/>
            <person name="Sutton G.G."/>
            <person name="Nelson K.E."/>
        </authorList>
    </citation>
    <scope>NUCLEOTIDE SEQUENCE [LARGE SCALE GENOMIC DNA]</scope>
    <source>
        <strain evidence="9">ATCC 14266</strain>
    </source>
</reference>
<dbReference type="AlphaFoldDB" id="E0DDM0"/>
<proteinExistence type="inferred from homology"/>
<evidence type="ECO:0000256" key="2">
    <source>
        <dbReference type="ARBA" id="ARBA00009256"/>
    </source>
</evidence>
<dbReference type="Gene3D" id="3.40.50.620">
    <property type="entry name" value="HUPs"/>
    <property type="match status" value="1"/>
</dbReference>
<keyword evidence="5" id="KW-0566">Pantothenate biosynthesis</keyword>
<dbReference type="GO" id="GO:0005524">
    <property type="term" value="F:ATP binding"/>
    <property type="evidence" value="ECO:0007669"/>
    <property type="project" value="UniProtKB-KW"/>
</dbReference>
<evidence type="ECO:0000256" key="6">
    <source>
        <dbReference type="ARBA" id="ARBA00022741"/>
    </source>
</evidence>
<evidence type="ECO:0000313" key="9">
    <source>
        <dbReference type="EMBL" id="EFM49651.1"/>
    </source>
</evidence>
<dbReference type="GO" id="GO:0005829">
    <property type="term" value="C:cytosol"/>
    <property type="evidence" value="ECO:0007669"/>
    <property type="project" value="TreeGrafter"/>
</dbReference>
<protein>
    <recommendedName>
        <fullName evidence="3">pantoate--beta-alanine ligase (AMP-forming)</fullName>
        <ecNumber evidence="3">6.3.2.1</ecNumber>
    </recommendedName>
</protein>
<evidence type="ECO:0000256" key="1">
    <source>
        <dbReference type="ARBA" id="ARBA00004990"/>
    </source>
</evidence>
<dbReference type="PANTHER" id="PTHR21299">
    <property type="entry name" value="CYTIDYLATE KINASE/PANTOATE-BETA-ALANINE LIGASE"/>
    <property type="match status" value="1"/>
</dbReference>
<evidence type="ECO:0000256" key="4">
    <source>
        <dbReference type="ARBA" id="ARBA00022598"/>
    </source>
</evidence>
<dbReference type="eggNOG" id="COG0414">
    <property type="taxonomic scope" value="Bacteria"/>
</dbReference>
<keyword evidence="6" id="KW-0547">Nucleotide-binding</keyword>
<dbReference type="InterPro" id="IPR014729">
    <property type="entry name" value="Rossmann-like_a/b/a_fold"/>
</dbReference>
<sequence length="343" mass="36094">MPRNPSSRRSRTRTNGRCCPGSFSGNTILPGAPRRCPLTTHVPCFTPCSTMVCCNTTPSRKIWWHGQRSNRSGTVAFERRQATRITSARHIAMLASVMKKQGTPVVLVPLTTSIHAGHRALVRAAQRIPGALVIVAIHPDVDCTPLIDARVDAIFTYTDAELWPSGPRTLVNSPLSQAAGGAGAGVPVTRIMALLGIIGPTDLVLGEKNIRQLVQVQQAITDLHYPVVVHEVPTVRTSEGLPVSNRYADIPPADHDKAVAVSASLIAGTYAAQDGAAAILVAAHEVLAVAGVEPDELALYSLMLGPAPESAPEAGDARLVVSATVGGVCITDSVRVVLGAKPH</sequence>
<evidence type="ECO:0000256" key="3">
    <source>
        <dbReference type="ARBA" id="ARBA00012219"/>
    </source>
</evidence>
<dbReference type="PANTHER" id="PTHR21299:SF1">
    <property type="entry name" value="PANTOATE--BETA-ALANINE LIGASE"/>
    <property type="match status" value="1"/>
</dbReference>
<name>E0DDM0_9CORY</name>
<keyword evidence="10" id="KW-1185">Reference proteome</keyword>
<comment type="caution">
    <text evidence="9">The sequence shown here is derived from an EMBL/GenBank/DDBJ whole genome shotgun (WGS) entry which is preliminary data.</text>
</comment>
<comment type="catalytic activity">
    <reaction evidence="8">
        <text>(R)-pantoate + beta-alanine + ATP = (R)-pantothenate + AMP + diphosphate + H(+)</text>
        <dbReference type="Rhea" id="RHEA:10912"/>
        <dbReference type="ChEBI" id="CHEBI:15378"/>
        <dbReference type="ChEBI" id="CHEBI:15980"/>
        <dbReference type="ChEBI" id="CHEBI:29032"/>
        <dbReference type="ChEBI" id="CHEBI:30616"/>
        <dbReference type="ChEBI" id="CHEBI:33019"/>
        <dbReference type="ChEBI" id="CHEBI:57966"/>
        <dbReference type="ChEBI" id="CHEBI:456215"/>
        <dbReference type="EC" id="6.3.2.1"/>
    </reaction>
</comment>
<dbReference type="InterPro" id="IPR042176">
    <property type="entry name" value="Pantoate_ligase_C"/>
</dbReference>
<evidence type="ECO:0000313" key="10">
    <source>
        <dbReference type="Proteomes" id="UP000004218"/>
    </source>
</evidence>
<evidence type="ECO:0000256" key="7">
    <source>
        <dbReference type="ARBA" id="ARBA00022840"/>
    </source>
</evidence>
<keyword evidence="7" id="KW-0067">ATP-binding</keyword>
<comment type="pathway">
    <text evidence="1">Cofactor biosynthesis; (R)-pantothenate biosynthesis; (R)-pantothenate from (R)-pantoate and beta-alanine: step 1/1.</text>
</comment>
<dbReference type="EMBL" id="ACSH02000004">
    <property type="protein sequence ID" value="EFM49651.1"/>
    <property type="molecule type" value="Genomic_DNA"/>
</dbReference>
<evidence type="ECO:0000256" key="5">
    <source>
        <dbReference type="ARBA" id="ARBA00022655"/>
    </source>
</evidence>
<organism evidence="9 10">
    <name type="scientific">Corynebacterium matruchotii ATCC 14266</name>
    <dbReference type="NCBI Taxonomy" id="553207"/>
    <lineage>
        <taxon>Bacteria</taxon>
        <taxon>Bacillati</taxon>
        <taxon>Actinomycetota</taxon>
        <taxon>Actinomycetes</taxon>
        <taxon>Mycobacteriales</taxon>
        <taxon>Corynebacteriaceae</taxon>
        <taxon>Corynebacterium</taxon>
    </lineage>
</organism>
<keyword evidence="4 9" id="KW-0436">Ligase</keyword>
<dbReference type="SUPFAM" id="SSF52374">
    <property type="entry name" value="Nucleotidylyl transferase"/>
    <property type="match status" value="1"/>
</dbReference>
<accession>E0DDM0</accession>
<comment type="similarity">
    <text evidence="2">Belongs to the pantothenate synthetase family.</text>
</comment>
<dbReference type="Proteomes" id="UP000004218">
    <property type="component" value="Unassembled WGS sequence"/>
</dbReference>
<dbReference type="STRING" id="553207.HMPREF0299_7537"/>
<evidence type="ECO:0000256" key="8">
    <source>
        <dbReference type="ARBA" id="ARBA00048258"/>
    </source>
</evidence>
<dbReference type="GO" id="GO:0004592">
    <property type="term" value="F:pantoate-beta-alanine ligase activity"/>
    <property type="evidence" value="ECO:0007669"/>
    <property type="project" value="UniProtKB-EC"/>
</dbReference>
<dbReference type="UniPathway" id="UPA00028">
    <property type="reaction ID" value="UER00005"/>
</dbReference>
<dbReference type="InterPro" id="IPR003721">
    <property type="entry name" value="Pantoate_ligase"/>
</dbReference>
<dbReference type="Gene3D" id="3.30.1300.10">
    <property type="entry name" value="Pantoate-beta-alanine ligase, C-terminal domain"/>
    <property type="match status" value="1"/>
</dbReference>
<dbReference type="Pfam" id="PF02569">
    <property type="entry name" value="Pantoate_ligase"/>
    <property type="match status" value="1"/>
</dbReference>
<gene>
    <name evidence="9" type="ORF">HMPREF0299_7537</name>
</gene>
<dbReference type="GO" id="GO:0015940">
    <property type="term" value="P:pantothenate biosynthetic process"/>
    <property type="evidence" value="ECO:0007669"/>
    <property type="project" value="UniProtKB-UniPathway"/>
</dbReference>
<dbReference type="EC" id="6.3.2.1" evidence="3"/>